<protein>
    <submittedName>
        <fullName evidence="1">Uncharacterized protein</fullName>
    </submittedName>
</protein>
<proteinExistence type="predicted"/>
<organism evidence="1">
    <name type="scientific">bioreactor metagenome</name>
    <dbReference type="NCBI Taxonomy" id="1076179"/>
    <lineage>
        <taxon>unclassified sequences</taxon>
        <taxon>metagenomes</taxon>
        <taxon>ecological metagenomes</taxon>
    </lineage>
</organism>
<reference evidence="1" key="1">
    <citation type="submission" date="2019-08" db="EMBL/GenBank/DDBJ databases">
        <authorList>
            <person name="Kucharzyk K."/>
            <person name="Murdoch R.W."/>
            <person name="Higgins S."/>
            <person name="Loffler F."/>
        </authorList>
    </citation>
    <scope>NUCLEOTIDE SEQUENCE</scope>
</reference>
<accession>A0A645GLD4</accession>
<comment type="caution">
    <text evidence="1">The sequence shown here is derived from an EMBL/GenBank/DDBJ whole genome shotgun (WGS) entry which is preliminary data.</text>
</comment>
<sequence length="135" mass="15315">MNSPMPASLRVARSTLPITPRRRIVTDRYGKPESLNFDCARQESSMVGRICGVRCGSALLATRQCTSKLAFTFYIWGIPPSNSLQIHLFRGQTNSLQRVVICYCQVITKRLQGVLPPWHLSFHHVYPVMHGFLRA</sequence>
<name>A0A645GLD4_9ZZZZ</name>
<gene>
    <name evidence="1" type="ORF">SDC9_174107</name>
</gene>
<dbReference type="AlphaFoldDB" id="A0A645GLD4"/>
<evidence type="ECO:0000313" key="1">
    <source>
        <dbReference type="EMBL" id="MPN26682.1"/>
    </source>
</evidence>
<dbReference type="EMBL" id="VSSQ01076272">
    <property type="protein sequence ID" value="MPN26682.1"/>
    <property type="molecule type" value="Genomic_DNA"/>
</dbReference>